<dbReference type="RefSeq" id="WP_072862782.1">
    <property type="nucleotide sequence ID" value="NZ_FQUI01000003.1"/>
</dbReference>
<proteinExistence type="predicted"/>
<evidence type="ECO:0000313" key="2">
    <source>
        <dbReference type="Proteomes" id="UP000184334"/>
    </source>
</evidence>
<name>A0A1M4T262_MARH1</name>
<dbReference type="Proteomes" id="UP000184334">
    <property type="component" value="Unassembled WGS sequence"/>
</dbReference>
<evidence type="ECO:0008006" key="3">
    <source>
        <dbReference type="Google" id="ProtNLM"/>
    </source>
</evidence>
<protein>
    <recommendedName>
        <fullName evidence="3">Outer membrane protein beta-barrel domain-containing protein</fullName>
    </recommendedName>
</protein>
<reference evidence="1" key="1">
    <citation type="submission" date="2016-11" db="EMBL/GenBank/DDBJ databases">
        <authorList>
            <person name="Varghese N."/>
            <person name="Submissions S."/>
        </authorList>
    </citation>
    <scope>NUCLEOTIDE SEQUENCE [LARGE SCALE GENOMIC DNA]</scope>
    <source>
        <strain evidence="1">DSM 16785</strain>
    </source>
</reference>
<comment type="caution">
    <text evidence="1">The sequence shown here is derived from an EMBL/GenBank/DDBJ whole genome shotgun (WGS) entry which is preliminary data.</text>
</comment>
<evidence type="ECO:0000313" key="1">
    <source>
        <dbReference type="EMBL" id="SHE38397.1"/>
    </source>
</evidence>
<gene>
    <name evidence="1" type="ORF">SAMN02745164_00339</name>
</gene>
<dbReference type="AlphaFoldDB" id="A0A1M4T262"/>
<organism evidence="1 2">
    <name type="scientific">Marinitoga hydrogenitolerans (strain DSM 16785 / JCM 12826 / AT1271)</name>
    <dbReference type="NCBI Taxonomy" id="1122195"/>
    <lineage>
        <taxon>Bacteria</taxon>
        <taxon>Thermotogati</taxon>
        <taxon>Thermotogota</taxon>
        <taxon>Thermotogae</taxon>
        <taxon>Petrotogales</taxon>
        <taxon>Petrotogaceae</taxon>
        <taxon>Marinitoga</taxon>
    </lineage>
</organism>
<sequence length="180" mass="20916">MKKIFFFIFVFINIVAFSVNFNIGMSILTGEDNWNMGLKLGLEEDNFEFSSDVTYISTPNFNFLTILDVSTSILKINDNSNIDFGIAWFNDRITQDATQNRSIFLMYTGLKLKLENLSLKAGFGYPLSQKEYSTNLMDYMFFKITYIVPPPEHFIDDLKLEFRFINGRKDFSLFFSEPIG</sequence>
<dbReference type="OrthoDB" id="45806at2"/>
<dbReference type="EMBL" id="FQUI01000003">
    <property type="protein sequence ID" value="SHE38397.1"/>
    <property type="molecule type" value="Genomic_DNA"/>
</dbReference>
<keyword evidence="2" id="KW-1185">Reference proteome</keyword>
<accession>A0A1M4T262</accession>
<dbReference type="STRING" id="1122195.SAMN02745164_00339"/>